<proteinExistence type="predicted"/>
<comment type="caution">
    <text evidence="4">The sequence shown here is derived from an EMBL/GenBank/DDBJ whole genome shotgun (WGS) entry which is preliminary data.</text>
</comment>
<dbReference type="GO" id="GO:0016020">
    <property type="term" value="C:membrane"/>
    <property type="evidence" value="ECO:0007669"/>
    <property type="project" value="TreeGrafter"/>
</dbReference>
<keyword evidence="2" id="KW-0812">Transmembrane</keyword>
<evidence type="ECO:0000259" key="3">
    <source>
        <dbReference type="Pfam" id="PF13962"/>
    </source>
</evidence>
<feature type="compositionally biased region" description="Basic and acidic residues" evidence="1">
    <location>
        <begin position="318"/>
        <end position="334"/>
    </location>
</feature>
<dbReference type="Gene3D" id="1.25.40.20">
    <property type="entry name" value="Ankyrin repeat-containing domain"/>
    <property type="match status" value="1"/>
</dbReference>
<evidence type="ECO:0000313" key="4">
    <source>
        <dbReference type="EMBL" id="KVH87906.1"/>
    </source>
</evidence>
<feature type="region of interest" description="Disordered" evidence="1">
    <location>
        <begin position="318"/>
        <end position="389"/>
    </location>
</feature>
<dbReference type="AlphaFoldDB" id="A0A103XBY2"/>
<name>A0A103XBY2_CYNCS</name>
<accession>A0A103XBY2</accession>
<dbReference type="InterPro" id="IPR026961">
    <property type="entry name" value="PGG_dom"/>
</dbReference>
<feature type="region of interest" description="Disordered" evidence="1">
    <location>
        <begin position="1"/>
        <end position="20"/>
    </location>
</feature>
<feature type="compositionally biased region" description="Pro residues" evidence="1">
    <location>
        <begin position="369"/>
        <end position="381"/>
    </location>
</feature>
<organism evidence="4 5">
    <name type="scientific">Cynara cardunculus var. scolymus</name>
    <name type="common">Globe artichoke</name>
    <name type="synonym">Cynara scolymus</name>
    <dbReference type="NCBI Taxonomy" id="59895"/>
    <lineage>
        <taxon>Eukaryota</taxon>
        <taxon>Viridiplantae</taxon>
        <taxon>Streptophyta</taxon>
        <taxon>Embryophyta</taxon>
        <taxon>Tracheophyta</taxon>
        <taxon>Spermatophyta</taxon>
        <taxon>Magnoliopsida</taxon>
        <taxon>eudicotyledons</taxon>
        <taxon>Gunneridae</taxon>
        <taxon>Pentapetalae</taxon>
        <taxon>asterids</taxon>
        <taxon>campanulids</taxon>
        <taxon>Asterales</taxon>
        <taxon>Asteraceae</taxon>
        <taxon>Carduoideae</taxon>
        <taxon>Cardueae</taxon>
        <taxon>Carduinae</taxon>
        <taxon>Cynara</taxon>
    </lineage>
</organism>
<keyword evidence="2" id="KW-1133">Transmembrane helix</keyword>
<dbReference type="PANTHER" id="PTHR24177">
    <property type="entry name" value="CASKIN"/>
    <property type="match status" value="1"/>
</dbReference>
<feature type="transmembrane region" description="Helical" evidence="2">
    <location>
        <begin position="288"/>
        <end position="309"/>
    </location>
</feature>
<dbReference type="STRING" id="59895.A0A103XBY2"/>
<dbReference type="InterPro" id="IPR036770">
    <property type="entry name" value="Ankyrin_rpt-contain_sf"/>
</dbReference>
<protein>
    <submittedName>
        <fullName evidence="4">Ankyrin repeat-containing domain-containing protein</fullName>
    </submittedName>
</protein>
<dbReference type="PANTHER" id="PTHR24177:SF383">
    <property type="entry name" value="ANKYRIN REPEAT-CONTAINING DOMAIN, PGG DOMAIN, ANKYRIN REPEAT-CONTAINING DOMAIN SUPERFAMILY"/>
    <property type="match status" value="1"/>
</dbReference>
<dbReference type="OMA" id="QYPYLAL"/>
<evidence type="ECO:0000313" key="5">
    <source>
        <dbReference type="Proteomes" id="UP000243975"/>
    </source>
</evidence>
<keyword evidence="5" id="KW-1185">Reference proteome</keyword>
<feature type="transmembrane region" description="Helical" evidence="2">
    <location>
        <begin position="170"/>
        <end position="189"/>
    </location>
</feature>
<feature type="compositionally biased region" description="Low complexity" evidence="1">
    <location>
        <begin position="337"/>
        <end position="368"/>
    </location>
</feature>
<dbReference type="SUPFAM" id="SSF48403">
    <property type="entry name" value="Ankyrin repeat"/>
    <property type="match status" value="1"/>
</dbReference>
<sequence length="389" mass="44220">MKLPKAERDDIIRGPPDEKDAKQKYSSRLLFLAAENGNIEFVVEVIRQYPYLALEVDDNNHSIFHVAVLHHHLRIFKLLHKMKHIKDSVITLEDKNGNNMLHLIGENVEGMGPLLNEELLWFQEVATIVPQGLRDKRNFTGLTPAQVFFNRHTDLFFKLEAWIKEAATQLMVVAALVATMSFAAAFTFPGGYKQDTGIPIFLGENLSQIFIIFDILSFISSTTSILLVLFILGSNYQSYDLMIPLPKQLKVCLASVFFSITTIIITFVINLCLLYRTHSRWGPTLIGGSAIIPFLIFLSIRYHLLYLLYPRVYDRERRSTNRDNERDIKPERHCRQPPSQSPTTVTVTTTSPSPTTITDTTTSPLMSLSPPPRQPPSLSPPPHRRRPPS</sequence>
<dbReference type="Proteomes" id="UP000243975">
    <property type="component" value="Unassembled WGS sequence"/>
</dbReference>
<keyword evidence="2" id="KW-0472">Membrane</keyword>
<feature type="transmembrane region" description="Helical" evidence="2">
    <location>
        <begin position="209"/>
        <end position="232"/>
    </location>
</feature>
<dbReference type="Gramene" id="KVH87906">
    <property type="protein sequence ID" value="KVH87906"/>
    <property type="gene ID" value="Ccrd_024780"/>
</dbReference>
<feature type="domain" description="PGG" evidence="3">
    <location>
        <begin position="161"/>
        <end position="273"/>
    </location>
</feature>
<gene>
    <name evidence="4" type="ORF">Ccrd_024780</name>
</gene>
<feature type="transmembrane region" description="Helical" evidence="2">
    <location>
        <begin position="253"/>
        <end position="276"/>
    </location>
</feature>
<evidence type="ECO:0000256" key="2">
    <source>
        <dbReference type="SAM" id="Phobius"/>
    </source>
</evidence>
<dbReference type="EMBL" id="LEKV01005725">
    <property type="protein sequence ID" value="KVH87906.1"/>
    <property type="molecule type" value="Genomic_DNA"/>
</dbReference>
<evidence type="ECO:0000256" key="1">
    <source>
        <dbReference type="SAM" id="MobiDB-lite"/>
    </source>
</evidence>
<dbReference type="Pfam" id="PF13962">
    <property type="entry name" value="PGG"/>
    <property type="match status" value="1"/>
</dbReference>
<reference evidence="4 5" key="1">
    <citation type="journal article" date="2016" name="Sci. Rep.">
        <title>The genome sequence of the outbreeding globe artichoke constructed de novo incorporating a phase-aware low-pass sequencing strategy of F1 progeny.</title>
        <authorList>
            <person name="Scaglione D."/>
            <person name="Reyes-Chin-Wo S."/>
            <person name="Acquadro A."/>
            <person name="Froenicke L."/>
            <person name="Portis E."/>
            <person name="Beitel C."/>
            <person name="Tirone M."/>
            <person name="Mauro R."/>
            <person name="Lo Monaco A."/>
            <person name="Mauromicale G."/>
            <person name="Faccioli P."/>
            <person name="Cattivelli L."/>
            <person name="Rieseberg L."/>
            <person name="Michelmore R."/>
            <person name="Lanteri S."/>
        </authorList>
    </citation>
    <scope>NUCLEOTIDE SEQUENCE [LARGE SCALE GENOMIC DNA]</scope>
    <source>
        <strain evidence="4">2C</strain>
    </source>
</reference>